<dbReference type="InterPro" id="IPR041033">
    <property type="entry name" value="SpaA_PFL_dom_1"/>
</dbReference>
<feature type="transmembrane region" description="Helical" evidence="3">
    <location>
        <begin position="1390"/>
        <end position="1408"/>
    </location>
</feature>
<sequence>MKDIYRIIYDSIQYGRHKGKWKFFLWATMLLLTFTTTYFLILPAITIEEDKAEEIALVVESSSTTGSEETSSSSVEQSSKTETSSSSVETEQVTVTTGGEYLEDTLYDKTEAYTVSVRVTKDARIPKSATLKVEELKEEAQDFNDYKGQVENQIDTKIKSLKLYDITIIVDGQEVEPASAVQVEISYSQPIESRDEEVKIVHFKDDGQIEVLRSKDTEETKNARSDIAFKTDSFSIYAIVQGDVTVPRATYHFENADGTDYTFLMSSGKAVHEQVLKNGESLKGVGIPIVSSNQHFNGWYLYDKTTGRFGDRIEFDVPIPVTETKDIYVRPSYGKIAYVTLYDSPDGGAILDRHEFVLNSNGDGQIDLTTHDVEAPTSDLSFAGWSLTPHGAIIDAELAKNYPITGNISLYPVFKQAKKIEFFTGDLASGATYIAPRRVFEGETAARVEPKEEPTRPGYTFVGWYTSETGGYLYNFDEVVTSDIKLYASWIPAQTSYTVVYWQQSANDSQNAPDSQKTYDYLGQETRAGTTGSLVYTTAYDRVTKVPNGFQLNNRRTEYSKVVQPDGSTVLNVYYDRKLITMRFTFRDGTRKIFTGLYGTSLAANGYTWPRTNYAWSYYSDNGIGGMSYLGDFILPDTVAERTGTVIELFPGGGKTQEYRFFKQNIDGSYSNAPNDIGAGSNAQRFTFSEKYTGFKVAYAQRYYNSGSVYDLSAKSVASGQWVSLLDSYYGNYLNLAIWYERKSFKIHYLDPFTNQELSNFPEKSALYEENLSKYAPDTTTIKPVPSLPGYEWDGKWYKDQARTTEFDFNTKMPDHDVKVYAGWRNIKYKVTIEPDGGALSAGESTYFNVNYGEKISEYYDISRDYVEDPDGAYYYRYDTRANATAVTETQRYARYTTDPTEPNVDTSKKYRFEKDAYKLVGWYYVNKDGTVRPYDFSGSVTTDITLRAIWRRVGEYHIKYSDDAVGLDGKPVLKDGAQVKTSESPVDTNSYDDQSHSALLSRPQIPEGYRFRGWWYNGKLYNPYDYIPVLSKLANTNKDIMIYPALIPIEAITLEDTFIKFNGNGGKRIGESGVEVEETQLSHLELNTKMNVPDTTYFVREGYDLVGWNTDKIQANLRVVQFQSNEEIGVDNQANVSNTLYAVWKPKKYTVTISKKVIGVESDKNKDFTFDPSDSLQAENFFLQDGQSKAFTVEYGTTISIDEQVYADFNVAETITEKNLADHSADKTYPANNTPSLVVKGDVDIVFTNTRNKQKLRVQKVDIENFNNTLSGAIFDVYTIDENGNRSATPSYENITSDGNGYLVGKSTNYLSIPVGKYAIVEKKAPDGYLLPQEAMTLQVTSTSVSFLQNGNAAAVTTATLEDGEIFFQYKITNSKGTELPSTGGMGEHIYLILGLLLVLPASYILYKRKT</sequence>
<keyword evidence="3" id="KW-0472">Membrane</keyword>
<keyword evidence="3" id="KW-0812">Transmembrane</keyword>
<organism evidence="5 6">
    <name type="scientific">Streptococcus gallinaceus</name>
    <dbReference type="NCBI Taxonomy" id="165758"/>
    <lineage>
        <taxon>Bacteria</taxon>
        <taxon>Bacillati</taxon>
        <taxon>Bacillota</taxon>
        <taxon>Bacilli</taxon>
        <taxon>Lactobacillales</taxon>
        <taxon>Streptococcaceae</taxon>
        <taxon>Streptococcus</taxon>
    </lineage>
</organism>
<comment type="subcellular location">
    <subcellularLocation>
        <location evidence="1">Cell envelope</location>
    </subcellularLocation>
</comment>
<protein>
    <submittedName>
        <fullName evidence="5">Repeat protein (TIGR02543 family)/LPXTG-motif cell wall-anchored protein</fullName>
    </submittedName>
</protein>
<evidence type="ECO:0000256" key="2">
    <source>
        <dbReference type="SAM" id="MobiDB-lite"/>
    </source>
</evidence>
<gene>
    <name evidence="5" type="ORF">ABID27_001052</name>
</gene>
<evidence type="ECO:0000256" key="3">
    <source>
        <dbReference type="SAM" id="Phobius"/>
    </source>
</evidence>
<feature type="region of interest" description="Disordered" evidence="2">
    <location>
        <begin position="59"/>
        <end position="93"/>
    </location>
</feature>
<dbReference type="InterPro" id="IPR013783">
    <property type="entry name" value="Ig-like_fold"/>
</dbReference>
<feature type="transmembrane region" description="Helical" evidence="3">
    <location>
        <begin position="21"/>
        <end position="41"/>
    </location>
</feature>
<evidence type="ECO:0000256" key="1">
    <source>
        <dbReference type="ARBA" id="ARBA00004196"/>
    </source>
</evidence>
<keyword evidence="3" id="KW-1133">Transmembrane helix</keyword>
<dbReference type="Gene3D" id="2.60.40.4270">
    <property type="entry name" value="Listeria-Bacteroides repeat domain"/>
    <property type="match status" value="3"/>
</dbReference>
<feature type="compositionally biased region" description="Polar residues" evidence="2">
    <location>
        <begin position="980"/>
        <end position="998"/>
    </location>
</feature>
<dbReference type="Proteomes" id="UP001549055">
    <property type="component" value="Unassembled WGS sequence"/>
</dbReference>
<feature type="region of interest" description="Disordered" evidence="2">
    <location>
        <begin position="978"/>
        <end position="998"/>
    </location>
</feature>
<comment type="caution">
    <text evidence="5">The sequence shown here is derived from an EMBL/GenBank/DDBJ whole genome shotgun (WGS) entry which is preliminary data.</text>
</comment>
<keyword evidence="6" id="KW-1185">Reference proteome</keyword>
<evidence type="ECO:0000259" key="4">
    <source>
        <dbReference type="Pfam" id="PF17802"/>
    </source>
</evidence>
<dbReference type="Gene3D" id="2.60.40.10">
    <property type="entry name" value="Immunoglobulins"/>
    <property type="match status" value="1"/>
</dbReference>
<dbReference type="InterPro" id="IPR013378">
    <property type="entry name" value="InlB-like_B-rpt"/>
</dbReference>
<accession>A0ABV2JNH1</accession>
<dbReference type="InterPro" id="IPR042229">
    <property type="entry name" value="Listeria/Bacterioides_rpt_sf"/>
</dbReference>
<dbReference type="NCBIfam" id="TIGR01167">
    <property type="entry name" value="LPXTG_anchor"/>
    <property type="match status" value="1"/>
</dbReference>
<dbReference type="NCBIfam" id="TIGR02543">
    <property type="entry name" value="List_Bact_rpt"/>
    <property type="match status" value="2"/>
</dbReference>
<dbReference type="Pfam" id="PF17802">
    <property type="entry name" value="SpaA"/>
    <property type="match status" value="1"/>
</dbReference>
<proteinExistence type="predicted"/>
<dbReference type="Pfam" id="PF09479">
    <property type="entry name" value="Flg_new"/>
    <property type="match status" value="3"/>
</dbReference>
<evidence type="ECO:0000313" key="5">
    <source>
        <dbReference type="EMBL" id="MET3644428.1"/>
    </source>
</evidence>
<name>A0ABV2JNH1_9STRE</name>
<dbReference type="EMBL" id="JBEPMK010000003">
    <property type="protein sequence ID" value="MET3644428.1"/>
    <property type="molecule type" value="Genomic_DNA"/>
</dbReference>
<evidence type="ECO:0000313" key="6">
    <source>
        <dbReference type="Proteomes" id="UP001549055"/>
    </source>
</evidence>
<reference evidence="5 6" key="1">
    <citation type="submission" date="2024-06" db="EMBL/GenBank/DDBJ databases">
        <title>Genomic Encyclopedia of Type Strains, Phase IV (KMG-IV): sequencing the most valuable type-strain genomes for metagenomic binning, comparative biology and taxonomic classification.</title>
        <authorList>
            <person name="Goeker M."/>
        </authorList>
    </citation>
    <scope>NUCLEOTIDE SEQUENCE [LARGE SCALE GENOMIC DNA]</scope>
    <source>
        <strain evidence="5 6">DSM 15349</strain>
    </source>
</reference>
<feature type="domain" description="SpaA-like prealbumin fold" evidence="4">
    <location>
        <begin position="1256"/>
        <end position="1345"/>
    </location>
</feature>